<dbReference type="GO" id="GO:0006171">
    <property type="term" value="P:cAMP biosynthetic process"/>
    <property type="evidence" value="ECO:0007669"/>
    <property type="project" value="TreeGrafter"/>
</dbReference>
<dbReference type="InterPro" id="IPR050697">
    <property type="entry name" value="Adenylyl/Guanylyl_Cyclase_3/4"/>
</dbReference>
<feature type="transmembrane region" description="Helical" evidence="4">
    <location>
        <begin position="169"/>
        <end position="189"/>
    </location>
</feature>
<dbReference type="InterPro" id="IPR029787">
    <property type="entry name" value="Nucleotide_cyclase"/>
</dbReference>
<dbReference type="GO" id="GO:0004016">
    <property type="term" value="F:adenylate cyclase activity"/>
    <property type="evidence" value="ECO:0007669"/>
    <property type="project" value="UniProtKB-ARBA"/>
</dbReference>
<dbReference type="PROSITE" id="PS51085">
    <property type="entry name" value="2FE2S_FER_2"/>
    <property type="match status" value="1"/>
</dbReference>
<evidence type="ECO:0000313" key="8">
    <source>
        <dbReference type="Proteomes" id="UP000813672"/>
    </source>
</evidence>
<dbReference type="RefSeq" id="WP_234218554.1">
    <property type="nucleotide sequence ID" value="NZ_JAGQAF010000002.1"/>
</dbReference>
<dbReference type="GO" id="GO:0005886">
    <property type="term" value="C:plasma membrane"/>
    <property type="evidence" value="ECO:0007669"/>
    <property type="project" value="UniProtKB-SubCell"/>
</dbReference>
<feature type="transmembrane region" description="Helical" evidence="4">
    <location>
        <begin position="92"/>
        <end position="110"/>
    </location>
</feature>
<comment type="subcellular location">
    <subcellularLocation>
        <location evidence="1">Cell membrane</location>
        <topology evidence="1">Multi-pass membrane protein</topology>
    </subcellularLocation>
</comment>
<keyword evidence="4" id="KW-0812">Transmembrane</keyword>
<feature type="transmembrane region" description="Helical" evidence="4">
    <location>
        <begin position="21"/>
        <end position="42"/>
    </location>
</feature>
<protein>
    <submittedName>
        <fullName evidence="7">Adenylate/guanylate cyclase domain-containing protein</fullName>
    </submittedName>
</protein>
<organism evidence="7 8">
    <name type="scientific">Ruegeria pomeroyi</name>
    <dbReference type="NCBI Taxonomy" id="89184"/>
    <lineage>
        <taxon>Bacteria</taxon>
        <taxon>Pseudomonadati</taxon>
        <taxon>Pseudomonadota</taxon>
        <taxon>Alphaproteobacteria</taxon>
        <taxon>Rhodobacterales</taxon>
        <taxon>Roseobacteraceae</taxon>
        <taxon>Ruegeria</taxon>
    </lineage>
</organism>
<name>A0A9Q3WIY0_9RHOB</name>
<dbReference type="InterPro" id="IPR012675">
    <property type="entry name" value="Beta-grasp_dom_sf"/>
</dbReference>
<dbReference type="Proteomes" id="UP000813672">
    <property type="component" value="Unassembled WGS sequence"/>
</dbReference>
<dbReference type="SUPFAM" id="SSF54292">
    <property type="entry name" value="2Fe-2S ferredoxin-like"/>
    <property type="match status" value="1"/>
</dbReference>
<evidence type="ECO:0000259" key="5">
    <source>
        <dbReference type="PROSITE" id="PS50125"/>
    </source>
</evidence>
<evidence type="ECO:0000256" key="1">
    <source>
        <dbReference type="ARBA" id="ARBA00004651"/>
    </source>
</evidence>
<dbReference type="GO" id="GO:0035556">
    <property type="term" value="P:intracellular signal transduction"/>
    <property type="evidence" value="ECO:0007669"/>
    <property type="project" value="InterPro"/>
</dbReference>
<sequence>MGTSALWRGSLATRLRIATGLILFAYAFFHFVNIGLGLISPVWMAAFQDARQVITRSLPGSILLYGALLIHAGLALTGLARRRSLRMRQAEAIQLGLGLLIPLQLIAHLVHTRYAHEVYGVQDEMSYLIILMWPNISIWQQSGLLLVVWIHGCIGLHFWLRLTSWWRAWVPWMIGMAVLVPAFALAGLLTEGRRMFAIFTDDAQRPGYMEAFNWPDTETFVALFAVKDRGLALFWGLLALAAAIHLGRKLMRRRNAVRIRYVDGPEIVSERGLTLLQMSRSHGVPHTALCGGKGRCTTCRVVIEEGADLLHPPLEVELRSLRAVGAPPNTRLACQIRPTDPATVFRVFRPEGGRSRAHASQGQERQLAVLFLDMRGFTARTTGQLPYDVVFLLNRFFDAIVPSVVGAGGTVDKYLGDGFLAVFEARDAQTSARAGIEAARSIGAALHVFNRTLAAEGTPPVRIGMGLHLGNLVLGEIGAAGHAPRTIIGDTVNAASRLEAETKALGVELLISHAVLEAAGVETDGLELREFTLRGVPQPVSALAVTAAATLSLGQPSGEQRSD</sequence>
<dbReference type="CDD" id="cd07302">
    <property type="entry name" value="CHD"/>
    <property type="match status" value="1"/>
</dbReference>
<dbReference type="Pfam" id="PF00111">
    <property type="entry name" value="Fer2"/>
    <property type="match status" value="1"/>
</dbReference>
<dbReference type="CDD" id="cd00207">
    <property type="entry name" value="fer2"/>
    <property type="match status" value="1"/>
</dbReference>
<dbReference type="SMART" id="SM00044">
    <property type="entry name" value="CYCc"/>
    <property type="match status" value="1"/>
</dbReference>
<feature type="domain" description="2Fe-2S ferredoxin-type" evidence="6">
    <location>
        <begin position="255"/>
        <end position="351"/>
    </location>
</feature>
<reference evidence="7" key="1">
    <citation type="journal article" date="2021" name="Environ. Microbiol.">
        <title>Cryptic niche differentiation of novel sediment ecotypes of Rugeria pomeroyi correlates with nitrate respiration.</title>
        <authorList>
            <person name="Lin X."/>
            <person name="McNichol J."/>
            <person name="Chu X."/>
            <person name="Qian Y."/>
            <person name="Luo H."/>
        </authorList>
    </citation>
    <scope>NUCLEOTIDE SEQUENCE</scope>
    <source>
        <strain evidence="7">SZCCDBB064</strain>
    </source>
</reference>
<dbReference type="PANTHER" id="PTHR43081:SF17">
    <property type="entry name" value="BLL5647 PROTEIN"/>
    <property type="match status" value="1"/>
</dbReference>
<dbReference type="Gene3D" id="3.30.70.1230">
    <property type="entry name" value="Nucleotide cyclase"/>
    <property type="match status" value="1"/>
</dbReference>
<dbReference type="EMBL" id="JAGQAF010000002">
    <property type="protein sequence ID" value="MCE8536695.1"/>
    <property type="molecule type" value="Genomic_DNA"/>
</dbReference>
<dbReference type="GO" id="GO:0051536">
    <property type="term" value="F:iron-sulfur cluster binding"/>
    <property type="evidence" value="ECO:0007669"/>
    <property type="project" value="InterPro"/>
</dbReference>
<evidence type="ECO:0000256" key="2">
    <source>
        <dbReference type="ARBA" id="ARBA00022475"/>
    </source>
</evidence>
<dbReference type="SUPFAM" id="SSF55073">
    <property type="entry name" value="Nucleotide cyclase"/>
    <property type="match status" value="1"/>
</dbReference>
<keyword evidence="4" id="KW-1133">Transmembrane helix</keyword>
<dbReference type="InterPro" id="IPR034804">
    <property type="entry name" value="SQR/QFR_C/D"/>
</dbReference>
<dbReference type="Gene3D" id="3.10.20.30">
    <property type="match status" value="1"/>
</dbReference>
<feature type="transmembrane region" description="Helical" evidence="4">
    <location>
        <begin position="138"/>
        <end position="160"/>
    </location>
</feature>
<dbReference type="InterPro" id="IPR001041">
    <property type="entry name" value="2Fe-2S_ferredoxin-type"/>
</dbReference>
<keyword evidence="2" id="KW-1003">Cell membrane</keyword>
<accession>A0A9Q3WIY0</accession>
<dbReference type="AlphaFoldDB" id="A0A9Q3WIY0"/>
<feature type="transmembrane region" description="Helical" evidence="4">
    <location>
        <begin position="62"/>
        <end position="80"/>
    </location>
</feature>
<dbReference type="SUPFAM" id="SSF81343">
    <property type="entry name" value="Fumarate reductase respiratory complex transmembrane subunits"/>
    <property type="match status" value="1"/>
</dbReference>
<feature type="transmembrane region" description="Helical" evidence="4">
    <location>
        <begin position="232"/>
        <end position="251"/>
    </location>
</feature>
<dbReference type="Pfam" id="PF00211">
    <property type="entry name" value="Guanylate_cyc"/>
    <property type="match status" value="1"/>
</dbReference>
<dbReference type="InterPro" id="IPR001054">
    <property type="entry name" value="A/G_cyclase"/>
</dbReference>
<evidence type="ECO:0000259" key="6">
    <source>
        <dbReference type="PROSITE" id="PS51085"/>
    </source>
</evidence>
<dbReference type="PANTHER" id="PTHR43081">
    <property type="entry name" value="ADENYLATE CYCLASE, TERMINAL-DIFFERENTIATION SPECIFIC-RELATED"/>
    <property type="match status" value="1"/>
</dbReference>
<evidence type="ECO:0000256" key="4">
    <source>
        <dbReference type="SAM" id="Phobius"/>
    </source>
</evidence>
<gene>
    <name evidence="7" type="ORF">KBY27_04430</name>
</gene>
<dbReference type="PROSITE" id="PS50125">
    <property type="entry name" value="GUANYLATE_CYCLASE_2"/>
    <property type="match status" value="1"/>
</dbReference>
<proteinExistence type="predicted"/>
<feature type="domain" description="Guanylate cyclase" evidence="5">
    <location>
        <begin position="368"/>
        <end position="499"/>
    </location>
</feature>
<evidence type="ECO:0000256" key="3">
    <source>
        <dbReference type="ARBA" id="ARBA00023136"/>
    </source>
</evidence>
<evidence type="ECO:0000313" key="7">
    <source>
        <dbReference type="EMBL" id="MCE8536695.1"/>
    </source>
</evidence>
<dbReference type="InterPro" id="IPR036010">
    <property type="entry name" value="2Fe-2S_ferredoxin-like_sf"/>
</dbReference>
<keyword evidence="3 4" id="KW-0472">Membrane</keyword>
<comment type="caution">
    <text evidence="7">The sequence shown here is derived from an EMBL/GenBank/DDBJ whole genome shotgun (WGS) entry which is preliminary data.</text>
</comment>